<dbReference type="Proteomes" id="UP000190539">
    <property type="component" value="Unassembled WGS sequence"/>
</dbReference>
<sequence length="334" mass="34224">MRKFLSAVLIVVACVLVPAGCLSVWAKYEIGDTDRFVAATAPLAENDDVRGAVADAVTGGVMTQVDGGPLDASLRSFVHAAAESFTGSPPFKAAWDAAVRGAHGVVEDALASDQGRDISVDLGPVTEQVKSQLVDHGVALADRIPVNHTEITFVESKELGTVRKVFRAFQRAGPWPAVAAVVLAAGGIGLARRRRGTLMLTALGFALGGAALRVLVAVARGLTMDSLPSDVSRPAAGAGYDALTATLRTASWSLVIGGVALALITWLSGVAWHRFGGGRDTRTDKGSGSGSGTGGGSGTGAGRQDGRTVSERSSSRRPSARPLSGPGPREYEAG</sequence>
<gene>
    <name evidence="3" type="ORF">B1H18_22120</name>
</gene>
<organism evidence="3 4">
    <name type="scientific">Streptomyces tsukubensis</name>
    <dbReference type="NCBI Taxonomy" id="83656"/>
    <lineage>
        <taxon>Bacteria</taxon>
        <taxon>Bacillati</taxon>
        <taxon>Actinomycetota</taxon>
        <taxon>Actinomycetes</taxon>
        <taxon>Kitasatosporales</taxon>
        <taxon>Streptomycetaceae</taxon>
        <taxon>Streptomyces</taxon>
    </lineage>
</organism>
<evidence type="ECO:0000313" key="3">
    <source>
        <dbReference type="EMBL" id="OON75575.1"/>
    </source>
</evidence>
<feature type="transmembrane region" description="Helical" evidence="2">
    <location>
        <begin position="198"/>
        <end position="219"/>
    </location>
</feature>
<accession>A0A1V4A540</accession>
<feature type="transmembrane region" description="Helical" evidence="2">
    <location>
        <begin position="250"/>
        <end position="272"/>
    </location>
</feature>
<feature type="compositionally biased region" description="Basic and acidic residues" evidence="1">
    <location>
        <begin position="304"/>
        <end position="314"/>
    </location>
</feature>
<evidence type="ECO:0000313" key="4">
    <source>
        <dbReference type="Proteomes" id="UP000190539"/>
    </source>
</evidence>
<evidence type="ECO:0000256" key="2">
    <source>
        <dbReference type="SAM" id="Phobius"/>
    </source>
</evidence>
<protein>
    <recommendedName>
        <fullName evidence="5">Integral membrane protein</fullName>
    </recommendedName>
</protein>
<keyword evidence="2" id="KW-0472">Membrane</keyword>
<feature type="compositionally biased region" description="Low complexity" evidence="1">
    <location>
        <begin position="316"/>
        <end position="328"/>
    </location>
</feature>
<keyword evidence="4" id="KW-1185">Reference proteome</keyword>
<evidence type="ECO:0008006" key="5">
    <source>
        <dbReference type="Google" id="ProtNLM"/>
    </source>
</evidence>
<comment type="caution">
    <text evidence="3">The sequence shown here is derived from an EMBL/GenBank/DDBJ whole genome shotgun (WGS) entry which is preliminary data.</text>
</comment>
<dbReference type="AlphaFoldDB" id="A0A1V4A540"/>
<feature type="compositionally biased region" description="Gly residues" evidence="1">
    <location>
        <begin position="287"/>
        <end position="303"/>
    </location>
</feature>
<keyword evidence="2" id="KW-0812">Transmembrane</keyword>
<reference evidence="3 4" key="1">
    <citation type="submission" date="2017-02" db="EMBL/GenBank/DDBJ databases">
        <title>Draft Genome Sequence of Streptomyces tsukubaensis F601, a Producer of the immunosuppressant tacrolimus FK506.</title>
        <authorList>
            <person name="Zong G."/>
            <person name="Zhong C."/>
            <person name="Fu J."/>
            <person name="Qin R."/>
            <person name="Cao G."/>
        </authorList>
    </citation>
    <scope>NUCLEOTIDE SEQUENCE [LARGE SCALE GENOMIC DNA]</scope>
    <source>
        <strain evidence="3 4">F601</strain>
    </source>
</reference>
<feature type="transmembrane region" description="Helical" evidence="2">
    <location>
        <begin position="173"/>
        <end position="191"/>
    </location>
</feature>
<dbReference type="STRING" id="83656.B1H18_22120"/>
<evidence type="ECO:0000256" key="1">
    <source>
        <dbReference type="SAM" id="MobiDB-lite"/>
    </source>
</evidence>
<proteinExistence type="predicted"/>
<name>A0A1V4A540_9ACTN</name>
<keyword evidence="2" id="KW-1133">Transmembrane helix</keyword>
<dbReference type="RefSeq" id="WP_179120247.1">
    <property type="nucleotide sequence ID" value="NZ_MVFC01000021.1"/>
</dbReference>
<feature type="region of interest" description="Disordered" evidence="1">
    <location>
        <begin position="279"/>
        <end position="334"/>
    </location>
</feature>
<dbReference type="EMBL" id="MVFC01000021">
    <property type="protein sequence ID" value="OON75575.1"/>
    <property type="molecule type" value="Genomic_DNA"/>
</dbReference>